<feature type="transmembrane region" description="Helical" evidence="6">
    <location>
        <begin position="336"/>
        <end position="355"/>
    </location>
</feature>
<keyword evidence="3 6" id="KW-0812">Transmembrane</keyword>
<sequence length="423" mass="48730">MLNIILVNDLIVFLKDFYKNKGHMVFSSIMIEKIIALINMIFVVRMISDEDYGSITLIASIFGVFITLNGFGTIQGLMRYGSLLESTQEKNNLSSYIFRLGLQKQLLLTFLFCFVALFYEFKYQTIWMVICFFAGRMLGSYFYSFIQSYYRIHGMNEKFSFISIVINSLGLVVSILLTFFYGKYGYLFGLAITPWFCLFYYKKEILRSMNSTFQNFNLREFWNYSMNSSITYFFSELLFMIDIFMIGLLLNETAVANYKVAIILPMNLMFIPMIFIQTDLPKIISNSKNKSYLKFYISNYYKLFIPISIVIIVLGFLLKEVALPFVFGEEYQGNGWIFFIILFAVCCNMCFRNLYGNLLSAVGLAGKNSIVSIASIILMTGLSILLIPKLNTLGAAISLAITFVTMGIVSSIIFRRYLIHLNN</sequence>
<feature type="transmembrane region" description="Helical" evidence="6">
    <location>
        <begin position="125"/>
        <end position="146"/>
    </location>
</feature>
<dbReference type="AlphaFoldDB" id="A0AAJ1QE55"/>
<feature type="transmembrane region" description="Helical" evidence="6">
    <location>
        <begin position="393"/>
        <end position="414"/>
    </location>
</feature>
<name>A0AAJ1QE55_9FLAO</name>
<evidence type="ECO:0000256" key="3">
    <source>
        <dbReference type="ARBA" id="ARBA00022692"/>
    </source>
</evidence>
<evidence type="ECO:0000256" key="2">
    <source>
        <dbReference type="ARBA" id="ARBA00022475"/>
    </source>
</evidence>
<dbReference type="GO" id="GO:0005886">
    <property type="term" value="C:plasma membrane"/>
    <property type="evidence" value="ECO:0007669"/>
    <property type="project" value="UniProtKB-SubCell"/>
</dbReference>
<dbReference type="Proteomes" id="UP001170959">
    <property type="component" value="Unassembled WGS sequence"/>
</dbReference>
<feature type="transmembrane region" description="Helical" evidence="6">
    <location>
        <begin position="24"/>
        <end position="47"/>
    </location>
</feature>
<keyword evidence="5 6" id="KW-0472">Membrane</keyword>
<dbReference type="InterPro" id="IPR050833">
    <property type="entry name" value="Poly_Biosynth_Transport"/>
</dbReference>
<evidence type="ECO:0000256" key="4">
    <source>
        <dbReference type="ARBA" id="ARBA00022989"/>
    </source>
</evidence>
<organism evidence="7 8">
    <name type="scientific">Empedobacter brevis</name>
    <dbReference type="NCBI Taxonomy" id="247"/>
    <lineage>
        <taxon>Bacteria</taxon>
        <taxon>Pseudomonadati</taxon>
        <taxon>Bacteroidota</taxon>
        <taxon>Flavobacteriia</taxon>
        <taxon>Flavobacteriales</taxon>
        <taxon>Weeksellaceae</taxon>
        <taxon>Empedobacter</taxon>
    </lineage>
</organism>
<feature type="transmembrane region" description="Helical" evidence="6">
    <location>
        <begin position="184"/>
        <end position="201"/>
    </location>
</feature>
<dbReference type="PANTHER" id="PTHR30250">
    <property type="entry name" value="PST FAMILY PREDICTED COLANIC ACID TRANSPORTER"/>
    <property type="match status" value="1"/>
</dbReference>
<gene>
    <name evidence="7" type="ORF">HX001_07800</name>
</gene>
<dbReference type="InterPro" id="IPR002797">
    <property type="entry name" value="Polysacc_synth"/>
</dbReference>
<evidence type="ECO:0000313" key="8">
    <source>
        <dbReference type="Proteomes" id="UP001170959"/>
    </source>
</evidence>
<dbReference type="EMBL" id="JACAGJ010000003">
    <property type="protein sequence ID" value="MDM1072390.1"/>
    <property type="molecule type" value="Genomic_DNA"/>
</dbReference>
<proteinExistence type="predicted"/>
<feature type="transmembrane region" description="Helical" evidence="6">
    <location>
        <begin position="53"/>
        <end position="75"/>
    </location>
</feature>
<dbReference type="Pfam" id="PF01943">
    <property type="entry name" value="Polysacc_synt"/>
    <property type="match status" value="1"/>
</dbReference>
<accession>A0AAJ1QE55</accession>
<evidence type="ECO:0000313" key="7">
    <source>
        <dbReference type="EMBL" id="MDM1072390.1"/>
    </source>
</evidence>
<evidence type="ECO:0000256" key="1">
    <source>
        <dbReference type="ARBA" id="ARBA00004651"/>
    </source>
</evidence>
<reference evidence="7" key="1">
    <citation type="submission" date="2020-06" db="EMBL/GenBank/DDBJ databases">
        <authorList>
            <person name="Dong N."/>
        </authorList>
    </citation>
    <scope>NUCLEOTIDE SEQUENCE</scope>
    <source>
        <strain evidence="7">R655-4</strain>
    </source>
</reference>
<reference evidence="7" key="2">
    <citation type="journal article" date="2022" name="Sci. Total Environ.">
        <title>Prevalence, transmission, and molecular epidemiology of tet(X)-positive bacteria among humans, animals, and environmental niches in China: An epidemiological, and genomic-based study.</title>
        <authorList>
            <person name="Dong N."/>
            <person name="Zeng Y."/>
            <person name="Cai C."/>
            <person name="Sun C."/>
            <person name="Lu J."/>
            <person name="Liu C."/>
            <person name="Zhou H."/>
            <person name="Sun Q."/>
            <person name="Shu L."/>
            <person name="Wang H."/>
            <person name="Wang Y."/>
            <person name="Wang S."/>
            <person name="Wu C."/>
            <person name="Chan E.W."/>
            <person name="Chen G."/>
            <person name="Shen Z."/>
            <person name="Chen S."/>
            <person name="Zhang R."/>
        </authorList>
    </citation>
    <scope>NUCLEOTIDE SEQUENCE</scope>
    <source>
        <strain evidence="7">R655-4</strain>
    </source>
</reference>
<feature type="transmembrane region" description="Helical" evidence="6">
    <location>
        <begin position="256"/>
        <end position="276"/>
    </location>
</feature>
<keyword evidence="4 6" id="KW-1133">Transmembrane helix</keyword>
<evidence type="ECO:0000256" key="6">
    <source>
        <dbReference type="SAM" id="Phobius"/>
    </source>
</evidence>
<comment type="subcellular location">
    <subcellularLocation>
        <location evidence="1">Cell membrane</location>
        <topology evidence="1">Multi-pass membrane protein</topology>
    </subcellularLocation>
</comment>
<feature type="transmembrane region" description="Helical" evidence="6">
    <location>
        <begin position="367"/>
        <end position="387"/>
    </location>
</feature>
<protein>
    <submittedName>
        <fullName evidence="7">Oligosaccharide flippase family protein</fullName>
    </submittedName>
</protein>
<feature type="transmembrane region" description="Helical" evidence="6">
    <location>
        <begin position="229"/>
        <end position="250"/>
    </location>
</feature>
<keyword evidence="2" id="KW-1003">Cell membrane</keyword>
<evidence type="ECO:0000256" key="5">
    <source>
        <dbReference type="ARBA" id="ARBA00023136"/>
    </source>
</evidence>
<feature type="transmembrane region" description="Helical" evidence="6">
    <location>
        <begin position="297"/>
        <end position="316"/>
    </location>
</feature>
<feature type="transmembrane region" description="Helical" evidence="6">
    <location>
        <begin position="96"/>
        <end position="119"/>
    </location>
</feature>
<feature type="transmembrane region" description="Helical" evidence="6">
    <location>
        <begin position="158"/>
        <end position="178"/>
    </location>
</feature>
<dbReference type="PANTHER" id="PTHR30250:SF11">
    <property type="entry name" value="O-ANTIGEN TRANSPORTER-RELATED"/>
    <property type="match status" value="1"/>
</dbReference>
<comment type="caution">
    <text evidence="7">The sequence shown here is derived from an EMBL/GenBank/DDBJ whole genome shotgun (WGS) entry which is preliminary data.</text>
</comment>